<keyword evidence="2" id="KW-1185">Reference proteome</keyword>
<sequence length="84" mass="9585">MSCAVQTSATERLSEPLLTHRAVHWLGAIGQKFKWLLPSEARKGRSARKLYLKTLCADGLLRRARHGCPRGQEVKQRLRCCQKQ</sequence>
<dbReference type="AlphaFoldDB" id="A0A5B7IE29"/>
<evidence type="ECO:0000313" key="1">
    <source>
        <dbReference type="EMBL" id="MPC78984.1"/>
    </source>
</evidence>
<gene>
    <name evidence="1" type="ORF">E2C01_073495</name>
</gene>
<proteinExistence type="predicted"/>
<name>A0A5B7IE29_PORTR</name>
<dbReference type="EMBL" id="VSRR010049895">
    <property type="protein sequence ID" value="MPC78984.1"/>
    <property type="molecule type" value="Genomic_DNA"/>
</dbReference>
<comment type="caution">
    <text evidence="1">The sequence shown here is derived from an EMBL/GenBank/DDBJ whole genome shotgun (WGS) entry which is preliminary data.</text>
</comment>
<evidence type="ECO:0000313" key="2">
    <source>
        <dbReference type="Proteomes" id="UP000324222"/>
    </source>
</evidence>
<accession>A0A5B7IE29</accession>
<organism evidence="1 2">
    <name type="scientific">Portunus trituberculatus</name>
    <name type="common">Swimming crab</name>
    <name type="synonym">Neptunus trituberculatus</name>
    <dbReference type="NCBI Taxonomy" id="210409"/>
    <lineage>
        <taxon>Eukaryota</taxon>
        <taxon>Metazoa</taxon>
        <taxon>Ecdysozoa</taxon>
        <taxon>Arthropoda</taxon>
        <taxon>Crustacea</taxon>
        <taxon>Multicrustacea</taxon>
        <taxon>Malacostraca</taxon>
        <taxon>Eumalacostraca</taxon>
        <taxon>Eucarida</taxon>
        <taxon>Decapoda</taxon>
        <taxon>Pleocyemata</taxon>
        <taxon>Brachyura</taxon>
        <taxon>Eubrachyura</taxon>
        <taxon>Portunoidea</taxon>
        <taxon>Portunidae</taxon>
        <taxon>Portuninae</taxon>
        <taxon>Portunus</taxon>
    </lineage>
</organism>
<dbReference type="Proteomes" id="UP000324222">
    <property type="component" value="Unassembled WGS sequence"/>
</dbReference>
<reference evidence="1 2" key="1">
    <citation type="submission" date="2019-05" db="EMBL/GenBank/DDBJ databases">
        <title>Another draft genome of Portunus trituberculatus and its Hox gene families provides insights of decapod evolution.</title>
        <authorList>
            <person name="Jeong J.-H."/>
            <person name="Song I."/>
            <person name="Kim S."/>
            <person name="Choi T."/>
            <person name="Kim D."/>
            <person name="Ryu S."/>
            <person name="Kim W."/>
        </authorList>
    </citation>
    <scope>NUCLEOTIDE SEQUENCE [LARGE SCALE GENOMIC DNA]</scope>
    <source>
        <tissue evidence="1">Muscle</tissue>
    </source>
</reference>
<protein>
    <submittedName>
        <fullName evidence="1">Uncharacterized protein</fullName>
    </submittedName>
</protein>